<comment type="catalytic activity">
    <reaction evidence="8">
        <text>L-seryl-[protein] + ATP = O-phospho-L-seryl-[protein] + ADP + H(+)</text>
        <dbReference type="Rhea" id="RHEA:17989"/>
        <dbReference type="Rhea" id="RHEA-COMP:9863"/>
        <dbReference type="Rhea" id="RHEA-COMP:11604"/>
        <dbReference type="ChEBI" id="CHEBI:15378"/>
        <dbReference type="ChEBI" id="CHEBI:29999"/>
        <dbReference type="ChEBI" id="CHEBI:30616"/>
        <dbReference type="ChEBI" id="CHEBI:83421"/>
        <dbReference type="ChEBI" id="CHEBI:456216"/>
        <dbReference type="EC" id="2.7.11.1"/>
    </reaction>
</comment>
<dbReference type="GO" id="GO:0071897">
    <property type="term" value="P:DNA biosynthetic process"/>
    <property type="evidence" value="ECO:0007669"/>
    <property type="project" value="UniProtKB-ARBA"/>
</dbReference>
<evidence type="ECO:0000256" key="3">
    <source>
        <dbReference type="ARBA" id="ARBA00022679"/>
    </source>
</evidence>
<dbReference type="GO" id="GO:0007165">
    <property type="term" value="P:signal transduction"/>
    <property type="evidence" value="ECO:0007669"/>
    <property type="project" value="TreeGrafter"/>
</dbReference>
<keyword evidence="6 9" id="KW-0067">ATP-binding</keyword>
<evidence type="ECO:0000256" key="6">
    <source>
        <dbReference type="ARBA" id="ARBA00022840"/>
    </source>
</evidence>
<accession>A0A8X6I883</accession>
<evidence type="ECO:0000256" key="4">
    <source>
        <dbReference type="ARBA" id="ARBA00022741"/>
    </source>
</evidence>
<keyword evidence="3" id="KW-0808">Transferase</keyword>
<comment type="catalytic activity">
    <reaction evidence="7">
        <text>L-threonyl-[protein] + ATP = O-phospho-L-threonyl-[protein] + ADP + H(+)</text>
        <dbReference type="Rhea" id="RHEA:46608"/>
        <dbReference type="Rhea" id="RHEA-COMP:11060"/>
        <dbReference type="Rhea" id="RHEA-COMP:11605"/>
        <dbReference type="ChEBI" id="CHEBI:15378"/>
        <dbReference type="ChEBI" id="CHEBI:30013"/>
        <dbReference type="ChEBI" id="CHEBI:30616"/>
        <dbReference type="ChEBI" id="CHEBI:61977"/>
        <dbReference type="ChEBI" id="CHEBI:456216"/>
        <dbReference type="EC" id="2.7.11.1"/>
    </reaction>
</comment>
<dbReference type="EC" id="2.7.11.1" evidence="1"/>
<dbReference type="PROSITE" id="PS50011">
    <property type="entry name" value="PROTEIN_KINASE_DOM"/>
    <property type="match status" value="1"/>
</dbReference>
<protein>
    <recommendedName>
        <fullName evidence="1">non-specific serine/threonine protein kinase</fullName>
        <ecNumber evidence="1">2.7.11.1</ecNumber>
    </recommendedName>
</protein>
<dbReference type="AlphaFoldDB" id="A0A8X6I883"/>
<evidence type="ECO:0000256" key="7">
    <source>
        <dbReference type="ARBA" id="ARBA00047899"/>
    </source>
</evidence>
<dbReference type="PANTHER" id="PTHR43895:SF32">
    <property type="entry name" value="SERINE_THREONINE-PROTEIN KINASE CHK1"/>
    <property type="match status" value="1"/>
</dbReference>
<gene>
    <name evidence="11" type="primary">AVEN_158946_1</name>
    <name evidence="11" type="ORF">TNCT_218721</name>
</gene>
<dbReference type="EMBL" id="BMAO01025064">
    <property type="protein sequence ID" value="GFQ99924.1"/>
    <property type="molecule type" value="Genomic_DNA"/>
</dbReference>
<dbReference type="Gene3D" id="3.30.200.20">
    <property type="entry name" value="Phosphorylase Kinase, domain 1"/>
    <property type="match status" value="1"/>
</dbReference>
<dbReference type="InterPro" id="IPR011009">
    <property type="entry name" value="Kinase-like_dom_sf"/>
</dbReference>
<organism evidence="11 12">
    <name type="scientific">Trichonephila clavata</name>
    <name type="common">Joro spider</name>
    <name type="synonym">Nephila clavata</name>
    <dbReference type="NCBI Taxonomy" id="2740835"/>
    <lineage>
        <taxon>Eukaryota</taxon>
        <taxon>Metazoa</taxon>
        <taxon>Ecdysozoa</taxon>
        <taxon>Arthropoda</taxon>
        <taxon>Chelicerata</taxon>
        <taxon>Arachnida</taxon>
        <taxon>Araneae</taxon>
        <taxon>Araneomorphae</taxon>
        <taxon>Entelegynae</taxon>
        <taxon>Araneoidea</taxon>
        <taxon>Nephilidae</taxon>
        <taxon>Trichonephila</taxon>
    </lineage>
</organism>
<keyword evidence="5 11" id="KW-0418">Kinase</keyword>
<evidence type="ECO:0000313" key="11">
    <source>
        <dbReference type="EMBL" id="GFQ99924.1"/>
    </source>
</evidence>
<dbReference type="Proteomes" id="UP000887116">
    <property type="component" value="Unassembled WGS sequence"/>
</dbReference>
<feature type="binding site" evidence="9">
    <location>
        <position position="69"/>
    </location>
    <ligand>
        <name>ATP</name>
        <dbReference type="ChEBI" id="CHEBI:30616"/>
    </ligand>
</feature>
<dbReference type="FunFam" id="3.30.200.20:FF:000042">
    <property type="entry name" value="Aurora kinase A"/>
    <property type="match status" value="1"/>
</dbReference>
<keyword evidence="12" id="KW-1185">Reference proteome</keyword>
<evidence type="ECO:0000256" key="2">
    <source>
        <dbReference type="ARBA" id="ARBA00022527"/>
    </source>
</evidence>
<keyword evidence="4 9" id="KW-0547">Nucleotide-binding</keyword>
<dbReference type="GO" id="GO:0005524">
    <property type="term" value="F:ATP binding"/>
    <property type="evidence" value="ECO:0007669"/>
    <property type="project" value="UniProtKB-UniRule"/>
</dbReference>
<evidence type="ECO:0000256" key="1">
    <source>
        <dbReference type="ARBA" id="ARBA00012513"/>
    </source>
</evidence>
<proteinExistence type="predicted"/>
<dbReference type="SUPFAM" id="SSF56112">
    <property type="entry name" value="Protein kinase-like (PK-like)"/>
    <property type="match status" value="1"/>
</dbReference>
<evidence type="ECO:0000256" key="9">
    <source>
        <dbReference type="PROSITE-ProRule" id="PRU10141"/>
    </source>
</evidence>
<dbReference type="Pfam" id="PF00069">
    <property type="entry name" value="Pkinase"/>
    <property type="match status" value="1"/>
</dbReference>
<name>A0A8X6I883_TRICU</name>
<comment type="caution">
    <text evidence="11">The sequence shown here is derived from an EMBL/GenBank/DDBJ whole genome shotgun (WGS) entry which is preliminary data.</text>
</comment>
<feature type="domain" description="Protein kinase" evidence="10">
    <location>
        <begin position="36"/>
        <end position="216"/>
    </location>
</feature>
<dbReference type="PANTHER" id="PTHR43895">
    <property type="entry name" value="CALCIUM/CALMODULIN-DEPENDENT PROTEIN KINASE KINASE-RELATED"/>
    <property type="match status" value="1"/>
</dbReference>
<dbReference type="InterPro" id="IPR017441">
    <property type="entry name" value="Protein_kinase_ATP_BS"/>
</dbReference>
<reference evidence="11" key="1">
    <citation type="submission" date="2020-07" db="EMBL/GenBank/DDBJ databases">
        <title>Multicomponent nature underlies the extraordinary mechanical properties of spider dragline silk.</title>
        <authorList>
            <person name="Kono N."/>
            <person name="Nakamura H."/>
            <person name="Mori M."/>
            <person name="Yoshida Y."/>
            <person name="Ohtoshi R."/>
            <person name="Malay A.D."/>
            <person name="Moran D.A.P."/>
            <person name="Tomita M."/>
            <person name="Numata K."/>
            <person name="Arakawa K."/>
        </authorList>
    </citation>
    <scope>NUCLEOTIDE SEQUENCE</scope>
</reference>
<keyword evidence="2" id="KW-0723">Serine/threonine-protein kinase</keyword>
<evidence type="ECO:0000256" key="5">
    <source>
        <dbReference type="ARBA" id="ARBA00022777"/>
    </source>
</evidence>
<dbReference type="InterPro" id="IPR043502">
    <property type="entry name" value="DNA/RNA_pol_sf"/>
</dbReference>
<evidence type="ECO:0000256" key="8">
    <source>
        <dbReference type="ARBA" id="ARBA00048679"/>
    </source>
</evidence>
<dbReference type="PROSITE" id="PS00107">
    <property type="entry name" value="PROTEIN_KINASE_ATP"/>
    <property type="match status" value="1"/>
</dbReference>
<dbReference type="InterPro" id="IPR000719">
    <property type="entry name" value="Prot_kinase_dom"/>
</dbReference>
<sequence>MVIPADCERTMTSKYNQFKPADIKWSERPARLQHRFLVLRKLGQGTYGKVQLALNKETNQEVAIKTIKKAKIESEEDMLRIRREIYIMTSIRHPHIIHINEGTLRNISHSTVHHIRTTPGPLFFAVFEALPLSERKLSRLNLKLLCWKERLAILCKGSWASPLHLVPQMSEGWRPWDDYWALTAHSIPDRYPVEHIHDYASITGLKHFMCHRLGQG</sequence>
<evidence type="ECO:0000259" key="10">
    <source>
        <dbReference type="PROSITE" id="PS50011"/>
    </source>
</evidence>
<dbReference type="OrthoDB" id="193931at2759"/>
<dbReference type="GO" id="GO:0004674">
    <property type="term" value="F:protein serine/threonine kinase activity"/>
    <property type="evidence" value="ECO:0007669"/>
    <property type="project" value="UniProtKB-KW"/>
</dbReference>
<dbReference type="SUPFAM" id="SSF56672">
    <property type="entry name" value="DNA/RNA polymerases"/>
    <property type="match status" value="1"/>
</dbReference>
<evidence type="ECO:0000313" key="12">
    <source>
        <dbReference type="Proteomes" id="UP000887116"/>
    </source>
</evidence>